<dbReference type="PANTHER" id="PTHR36927:SF1">
    <property type="entry name" value="MDO-LIKE PROTEIN"/>
    <property type="match status" value="1"/>
</dbReference>
<feature type="transmembrane region" description="Helical" evidence="1">
    <location>
        <begin position="65"/>
        <end position="86"/>
    </location>
</feature>
<proteinExistence type="predicted"/>
<accession>A0A7X5UYL4</accession>
<sequence length="388" mass="44162">MTPGNGTSGTFRAPEERARRHDLDALRAVFLLFGIPYHAALTVRPGPWIANMHERSRDFIQLADYLHLFRMPGFYMIAGYFAAMLLQRRPVASYLPSRLHRLVPPFLAGTLLLVPAMHFLLLLETGHPQPLVRWWEIMTWAERNPFEHLWFVQVLLYYTAGLAGLVWLFPGLAHAGIEGERPGLVRWFVPLTLATGIVLGLCGLGALQLERYRYLDNFAINFLSARYALDYLPWFALGAILQRIPALDRRFARFSWMLFLVGLAASIALVFAARSIPLVWRPVFTGVAAICLTQASLGALAYFIDGERRWVKALVSASFVIYLFHEPLIVLATPWIDLAPLPIWPKFILLCLTAFLGSYGIWKLIRLSPALRYLFNGERVKRRIEYGP</sequence>
<feature type="transmembrane region" description="Helical" evidence="1">
    <location>
        <begin position="25"/>
        <end position="45"/>
    </location>
</feature>
<keyword evidence="1" id="KW-0472">Membrane</keyword>
<dbReference type="RefSeq" id="WP_167298947.1">
    <property type="nucleotide sequence ID" value="NZ_JAASQV010000001.1"/>
</dbReference>
<feature type="transmembrane region" description="Helical" evidence="1">
    <location>
        <begin position="253"/>
        <end position="273"/>
    </location>
</feature>
<evidence type="ECO:0000313" key="3">
    <source>
        <dbReference type="EMBL" id="NIJ64623.1"/>
    </source>
</evidence>
<reference evidence="3 4" key="1">
    <citation type="submission" date="2020-03" db="EMBL/GenBank/DDBJ databases">
        <title>Genomic Encyclopedia of Type Strains, Phase IV (KMG-IV): sequencing the most valuable type-strain genomes for metagenomic binning, comparative biology and taxonomic classification.</title>
        <authorList>
            <person name="Goeker M."/>
        </authorList>
    </citation>
    <scope>NUCLEOTIDE SEQUENCE [LARGE SCALE GENOMIC DNA]</scope>
    <source>
        <strain evidence="3 4">DSM 4733</strain>
    </source>
</reference>
<organism evidence="3 4">
    <name type="scientific">Sphingomonas leidyi</name>
    <dbReference type="NCBI Taxonomy" id="68569"/>
    <lineage>
        <taxon>Bacteria</taxon>
        <taxon>Pseudomonadati</taxon>
        <taxon>Pseudomonadota</taxon>
        <taxon>Alphaproteobacteria</taxon>
        <taxon>Sphingomonadales</taxon>
        <taxon>Sphingomonadaceae</taxon>
        <taxon>Sphingomonas</taxon>
    </lineage>
</organism>
<name>A0A7X5UYL4_9SPHN</name>
<feature type="transmembrane region" description="Helical" evidence="1">
    <location>
        <begin position="184"/>
        <end position="206"/>
    </location>
</feature>
<evidence type="ECO:0000313" key="4">
    <source>
        <dbReference type="Proteomes" id="UP000564677"/>
    </source>
</evidence>
<gene>
    <name evidence="3" type="ORF">FHR20_001554</name>
</gene>
<feature type="transmembrane region" description="Helical" evidence="1">
    <location>
        <begin position="310"/>
        <end position="331"/>
    </location>
</feature>
<feature type="transmembrane region" description="Helical" evidence="1">
    <location>
        <begin position="150"/>
        <end position="172"/>
    </location>
</feature>
<keyword evidence="3" id="KW-0808">Transferase</keyword>
<evidence type="ECO:0000259" key="2">
    <source>
        <dbReference type="Pfam" id="PF01757"/>
    </source>
</evidence>
<dbReference type="EMBL" id="JAASQV010000001">
    <property type="protein sequence ID" value="NIJ64623.1"/>
    <property type="molecule type" value="Genomic_DNA"/>
</dbReference>
<feature type="transmembrane region" description="Helical" evidence="1">
    <location>
        <begin position="279"/>
        <end position="303"/>
    </location>
</feature>
<dbReference type="Proteomes" id="UP000564677">
    <property type="component" value="Unassembled WGS sequence"/>
</dbReference>
<dbReference type="Pfam" id="PF01757">
    <property type="entry name" value="Acyl_transf_3"/>
    <property type="match status" value="1"/>
</dbReference>
<comment type="caution">
    <text evidence="3">The sequence shown here is derived from an EMBL/GenBank/DDBJ whole genome shotgun (WGS) entry which is preliminary data.</text>
</comment>
<dbReference type="EC" id="2.1.-.-" evidence="3"/>
<keyword evidence="4" id="KW-1185">Reference proteome</keyword>
<protein>
    <submittedName>
        <fullName evidence="3">Glucan biosynthesis protein C</fullName>
        <ecNumber evidence="3">2.1.-.-</ecNumber>
    </submittedName>
</protein>
<dbReference type="GO" id="GO:0016747">
    <property type="term" value="F:acyltransferase activity, transferring groups other than amino-acyl groups"/>
    <property type="evidence" value="ECO:0007669"/>
    <property type="project" value="InterPro"/>
</dbReference>
<dbReference type="PANTHER" id="PTHR36927">
    <property type="entry name" value="BLR4337 PROTEIN"/>
    <property type="match status" value="1"/>
</dbReference>
<feature type="domain" description="Acyltransferase 3" evidence="2">
    <location>
        <begin position="21"/>
        <end position="362"/>
    </location>
</feature>
<dbReference type="InterPro" id="IPR002656">
    <property type="entry name" value="Acyl_transf_3_dom"/>
</dbReference>
<evidence type="ECO:0000256" key="1">
    <source>
        <dbReference type="SAM" id="Phobius"/>
    </source>
</evidence>
<feature type="transmembrane region" description="Helical" evidence="1">
    <location>
        <begin position="218"/>
        <end position="241"/>
    </location>
</feature>
<dbReference type="AlphaFoldDB" id="A0A7X5UYL4"/>
<feature type="transmembrane region" description="Helical" evidence="1">
    <location>
        <begin position="106"/>
        <end position="123"/>
    </location>
</feature>
<keyword evidence="1" id="KW-0812">Transmembrane</keyword>
<feature type="transmembrane region" description="Helical" evidence="1">
    <location>
        <begin position="343"/>
        <end position="362"/>
    </location>
</feature>
<dbReference type="InterPro" id="IPR050623">
    <property type="entry name" value="Glucan_succinyl_AcylTrfase"/>
</dbReference>
<keyword evidence="1" id="KW-1133">Transmembrane helix</keyword>